<dbReference type="InterPro" id="IPR004014">
    <property type="entry name" value="ATPase_P-typ_cation-transptr_N"/>
</dbReference>
<reference evidence="3" key="1">
    <citation type="journal article" date="2014" name="Front. Microbiol.">
        <title>High frequency of phylogenetically diverse reductive dehalogenase-homologous genes in deep subseafloor sedimentary metagenomes.</title>
        <authorList>
            <person name="Kawai M."/>
            <person name="Futagami T."/>
            <person name="Toyoda A."/>
            <person name="Takaki Y."/>
            <person name="Nishi S."/>
            <person name="Hori S."/>
            <person name="Arai W."/>
            <person name="Tsubouchi T."/>
            <person name="Morono Y."/>
            <person name="Uchiyama I."/>
            <person name="Ito T."/>
            <person name="Fujiyama A."/>
            <person name="Inagaki F."/>
            <person name="Takami H."/>
        </authorList>
    </citation>
    <scope>NUCLEOTIDE SEQUENCE</scope>
    <source>
        <strain evidence="3">Expedition CK06-06</strain>
    </source>
</reference>
<name>X1SBI3_9ZZZZ</name>
<dbReference type="Gene3D" id="1.20.1110.10">
    <property type="entry name" value="Calcium-transporting ATPase, transmembrane domain"/>
    <property type="match status" value="1"/>
</dbReference>
<dbReference type="InterPro" id="IPR023298">
    <property type="entry name" value="ATPase_P-typ_TM_dom_sf"/>
</dbReference>
<dbReference type="Pfam" id="PF00122">
    <property type="entry name" value="E1-E2_ATPase"/>
    <property type="match status" value="1"/>
</dbReference>
<evidence type="ECO:0000313" key="3">
    <source>
        <dbReference type="EMBL" id="GAI90343.1"/>
    </source>
</evidence>
<dbReference type="PANTHER" id="PTHR42861">
    <property type="entry name" value="CALCIUM-TRANSPORTING ATPASE"/>
    <property type="match status" value="1"/>
</dbReference>
<dbReference type="InterPro" id="IPR008250">
    <property type="entry name" value="ATPase_P-typ_transduc_dom_A_sf"/>
</dbReference>
<dbReference type="EMBL" id="BARW01020327">
    <property type="protein sequence ID" value="GAI90343.1"/>
    <property type="molecule type" value="Genomic_DNA"/>
</dbReference>
<dbReference type="SMART" id="SM00831">
    <property type="entry name" value="Cation_ATPase_N"/>
    <property type="match status" value="1"/>
</dbReference>
<dbReference type="InterPro" id="IPR059000">
    <property type="entry name" value="ATPase_P-type_domA"/>
</dbReference>
<keyword evidence="1" id="KW-0472">Membrane</keyword>
<accession>X1SBI3</accession>
<feature type="transmembrane region" description="Helical" evidence="1">
    <location>
        <begin position="58"/>
        <end position="82"/>
    </location>
</feature>
<feature type="domain" description="Cation-transporting P-type ATPase N-terminal" evidence="2">
    <location>
        <begin position="10"/>
        <end position="83"/>
    </location>
</feature>
<dbReference type="AlphaFoldDB" id="X1SBI3"/>
<feature type="non-terminal residue" evidence="3">
    <location>
        <position position="167"/>
    </location>
</feature>
<dbReference type="Pfam" id="PF00690">
    <property type="entry name" value="Cation_ATPase_N"/>
    <property type="match status" value="1"/>
</dbReference>
<sequence>MSELKSSSRTYYHQSLNELLRDFNVDLEQGLKSSELENRYQNFGYNELPKIKKSIWKIYLAPIFNFLILILLVTGIIVVILGEGDTQIITFTVVIINSVTAIIQQFRAQKALESLREISALKTTVLRDGKEFEIKTRELVPGDIVLLNQGDKVPADGRIIEHMNLSV</sequence>
<comment type="caution">
    <text evidence="3">The sequence shown here is derived from an EMBL/GenBank/DDBJ whole genome shotgun (WGS) entry which is preliminary data.</text>
</comment>
<organism evidence="3">
    <name type="scientific">marine sediment metagenome</name>
    <dbReference type="NCBI Taxonomy" id="412755"/>
    <lineage>
        <taxon>unclassified sequences</taxon>
        <taxon>metagenomes</taxon>
        <taxon>ecological metagenomes</taxon>
    </lineage>
</organism>
<keyword evidence="1" id="KW-0812">Transmembrane</keyword>
<keyword evidence="1" id="KW-1133">Transmembrane helix</keyword>
<feature type="transmembrane region" description="Helical" evidence="1">
    <location>
        <begin position="88"/>
        <end position="106"/>
    </location>
</feature>
<protein>
    <recommendedName>
        <fullName evidence="2">Cation-transporting P-type ATPase N-terminal domain-containing protein</fullName>
    </recommendedName>
</protein>
<dbReference type="Gene3D" id="2.70.150.10">
    <property type="entry name" value="Calcium-transporting ATPase, cytoplasmic transduction domain A"/>
    <property type="match status" value="1"/>
</dbReference>
<proteinExistence type="predicted"/>
<dbReference type="SUPFAM" id="SSF81665">
    <property type="entry name" value="Calcium ATPase, transmembrane domain M"/>
    <property type="match status" value="1"/>
</dbReference>
<dbReference type="SUPFAM" id="SSF81653">
    <property type="entry name" value="Calcium ATPase, transduction domain A"/>
    <property type="match status" value="1"/>
</dbReference>
<gene>
    <name evidence="3" type="ORF">S12H4_34363</name>
</gene>
<evidence type="ECO:0000256" key="1">
    <source>
        <dbReference type="SAM" id="Phobius"/>
    </source>
</evidence>
<evidence type="ECO:0000259" key="2">
    <source>
        <dbReference type="SMART" id="SM00831"/>
    </source>
</evidence>